<name>A0A024SBN5_HYPJR</name>
<proteinExistence type="predicted"/>
<sequence>MDVMMRPSIVFRTANSFLPSERLDYDGLDAFKHHFMMLPSLIFSGFLLFLHTVGNIMWARCQRKLVLRLKGSLRTSGRAEPPKGDSKCVTMALLIYISMYIDVIEVEGVGLVVTWKLLNFCNTFAYILNVYLHVCEEFETQPEYVHHLEYSHPGSTPEHFSYFVESVYYLYAVNSNHSAKTCSRVDDQLSSKPKPLNGQHHPDPGLCKAMVAQASNPTLPPSLSMTVEASITVPTSCLTLTAAALPAPEATMSTILQTASRPLPSLVAAQRNEDKQITDMTKTLTDSPLPTELLDYGVLDIFKHHLMVLPSFAFYGFVGFLYHASNIMWARLQRKIILSLKAPPASSLNSGHPNSDSKSEPKTNNDNQYEDSRGFLYYLGIGLLGFMYLTMYIDYVVVKYDAVLTPPLLVQDIVIGLCPLAIPYEFYKEYPSAAKWLLVCWAEIWLRHTYIWMIIFTIFSVGLLFELVIISAVCSALAQRLSGERAVEQQDHNVFSVAWSKALPGFKQVIMSLWKAYSTD</sequence>
<feature type="region of interest" description="Disordered" evidence="1">
    <location>
        <begin position="345"/>
        <end position="367"/>
    </location>
</feature>
<dbReference type="Proteomes" id="UP000024376">
    <property type="component" value="Unassembled WGS sequence"/>
</dbReference>
<dbReference type="EMBL" id="KI911147">
    <property type="protein sequence ID" value="ETS01896.1"/>
    <property type="molecule type" value="Genomic_DNA"/>
</dbReference>
<organism evidence="3 4">
    <name type="scientific">Hypocrea jecorina (strain ATCC 56765 / BCRC 32924 / NRRL 11460 / Rut C-30)</name>
    <name type="common">Trichoderma reesei</name>
    <dbReference type="NCBI Taxonomy" id="1344414"/>
    <lineage>
        <taxon>Eukaryota</taxon>
        <taxon>Fungi</taxon>
        <taxon>Dikarya</taxon>
        <taxon>Ascomycota</taxon>
        <taxon>Pezizomycotina</taxon>
        <taxon>Sordariomycetes</taxon>
        <taxon>Hypocreomycetidae</taxon>
        <taxon>Hypocreales</taxon>
        <taxon>Hypocreaceae</taxon>
        <taxon>Trichoderma</taxon>
    </lineage>
</organism>
<evidence type="ECO:0000313" key="3">
    <source>
        <dbReference type="EMBL" id="ETS01896.1"/>
    </source>
</evidence>
<reference evidence="4" key="1">
    <citation type="journal article" date="2013" name="Ind. Biotechnol.">
        <title>Comparative genomics analysis of Trichoderma reesei strains.</title>
        <authorList>
            <person name="Koike H."/>
            <person name="Aerts A."/>
            <person name="LaButti K."/>
            <person name="Grigoriev I.V."/>
            <person name="Baker S.E."/>
        </authorList>
    </citation>
    <scope>NUCLEOTIDE SEQUENCE [LARGE SCALE GENOMIC DNA]</scope>
    <source>
        <strain evidence="4">ATCC 56765 / BCRC 32924 / NRRL 11460 / Rut C-30</strain>
    </source>
</reference>
<accession>A0A024SBN5</accession>
<feature type="transmembrane region" description="Helical" evidence="2">
    <location>
        <begin position="450"/>
        <end position="478"/>
    </location>
</feature>
<dbReference type="KEGG" id="trr:M419DRAFT_130310"/>
<evidence type="ECO:0000256" key="1">
    <source>
        <dbReference type="SAM" id="MobiDB-lite"/>
    </source>
</evidence>
<dbReference type="HOGENOM" id="CLU_523801_0_0_1"/>
<protein>
    <submittedName>
        <fullName evidence="3">Uncharacterized protein</fullName>
    </submittedName>
</protein>
<dbReference type="AlphaFoldDB" id="A0A024SBN5"/>
<feature type="transmembrane region" description="Helical" evidence="2">
    <location>
        <begin position="35"/>
        <end position="58"/>
    </location>
</feature>
<keyword evidence="2" id="KW-0812">Transmembrane</keyword>
<feature type="transmembrane region" description="Helical" evidence="2">
    <location>
        <begin position="375"/>
        <end position="397"/>
    </location>
</feature>
<keyword evidence="2" id="KW-0472">Membrane</keyword>
<keyword evidence="2" id="KW-1133">Transmembrane helix</keyword>
<feature type="transmembrane region" description="Helical" evidence="2">
    <location>
        <begin position="306"/>
        <end position="324"/>
    </location>
</feature>
<gene>
    <name evidence="3" type="ORF">M419DRAFT_130310</name>
</gene>
<dbReference type="OrthoDB" id="4900400at2759"/>
<evidence type="ECO:0000313" key="4">
    <source>
        <dbReference type="Proteomes" id="UP000024376"/>
    </source>
</evidence>
<evidence type="ECO:0000256" key="2">
    <source>
        <dbReference type="SAM" id="Phobius"/>
    </source>
</evidence>